<dbReference type="Proteomes" id="UP001589532">
    <property type="component" value="Unassembled WGS sequence"/>
</dbReference>
<organism evidence="1 2">
    <name type="scientific">Nonomuraea helvata</name>
    <dbReference type="NCBI Taxonomy" id="37484"/>
    <lineage>
        <taxon>Bacteria</taxon>
        <taxon>Bacillati</taxon>
        <taxon>Actinomycetota</taxon>
        <taxon>Actinomycetes</taxon>
        <taxon>Streptosporangiales</taxon>
        <taxon>Streptosporangiaceae</taxon>
        <taxon>Nonomuraea</taxon>
    </lineage>
</organism>
<protein>
    <submittedName>
        <fullName evidence="1">Uncharacterized protein</fullName>
    </submittedName>
</protein>
<accession>A0ABV5S8E4</accession>
<gene>
    <name evidence="1" type="ORF">ACFFSA_28675</name>
</gene>
<evidence type="ECO:0000313" key="1">
    <source>
        <dbReference type="EMBL" id="MFB9627078.1"/>
    </source>
</evidence>
<reference evidence="1 2" key="1">
    <citation type="submission" date="2024-09" db="EMBL/GenBank/DDBJ databases">
        <authorList>
            <person name="Sun Q."/>
            <person name="Mori K."/>
        </authorList>
    </citation>
    <scope>NUCLEOTIDE SEQUENCE [LARGE SCALE GENOMIC DNA]</scope>
    <source>
        <strain evidence="1 2">JCM 3143</strain>
    </source>
</reference>
<comment type="caution">
    <text evidence="1">The sequence shown here is derived from an EMBL/GenBank/DDBJ whole genome shotgun (WGS) entry which is preliminary data.</text>
</comment>
<dbReference type="EMBL" id="JBHMBW010000027">
    <property type="protein sequence ID" value="MFB9627078.1"/>
    <property type="molecule type" value="Genomic_DNA"/>
</dbReference>
<dbReference type="RefSeq" id="WP_344988977.1">
    <property type="nucleotide sequence ID" value="NZ_BAAAXV010000004.1"/>
</dbReference>
<evidence type="ECO:0000313" key="2">
    <source>
        <dbReference type="Proteomes" id="UP001589532"/>
    </source>
</evidence>
<sequence>MKRGAQVAGTFAANVVRCAVVGVILVNGTQQEVAEHREHCTECATITMQEAR</sequence>
<keyword evidence="2" id="KW-1185">Reference proteome</keyword>
<name>A0ABV5S8E4_9ACTN</name>
<proteinExistence type="predicted"/>